<gene>
    <name evidence="2" type="ORF">SAMN05216552_104217</name>
</gene>
<dbReference type="STRING" id="1035707.SAMN05216552_104217"/>
<reference evidence="3" key="1">
    <citation type="submission" date="2016-10" db="EMBL/GenBank/DDBJ databases">
        <authorList>
            <person name="Varghese N."/>
            <person name="Submissions S."/>
        </authorList>
    </citation>
    <scope>NUCLEOTIDE SEQUENCE [LARGE SCALE GENOMIC DNA]</scope>
    <source>
        <strain evidence="3">CGMCC 1.11014</strain>
    </source>
</reference>
<dbReference type="AlphaFoldDB" id="A0A1I7LXK3"/>
<dbReference type="PANTHER" id="PTHR38444:SF1">
    <property type="entry name" value="ENTEROBACTIN BIOSYNTHESIS PROTEIN YBDZ"/>
    <property type="match status" value="1"/>
</dbReference>
<keyword evidence="3" id="KW-1185">Reference proteome</keyword>
<dbReference type="InterPro" id="IPR037407">
    <property type="entry name" value="MLP_fam"/>
</dbReference>
<evidence type="ECO:0000259" key="1">
    <source>
        <dbReference type="SMART" id="SM00923"/>
    </source>
</evidence>
<proteinExistence type="predicted"/>
<dbReference type="GO" id="GO:0019290">
    <property type="term" value="P:siderophore biosynthetic process"/>
    <property type="evidence" value="ECO:0007669"/>
    <property type="project" value="TreeGrafter"/>
</dbReference>
<dbReference type="Gene3D" id="3.90.820.10">
    <property type="entry name" value="Structural Genomics, Unknown Function 30-nov-00 1gh9 Mol_id"/>
    <property type="match status" value="1"/>
</dbReference>
<accession>A0A1I7LXK3</accession>
<organism evidence="2 3">
    <name type="scientific">Pseudoduganella namucuonensis</name>
    <dbReference type="NCBI Taxonomy" id="1035707"/>
    <lineage>
        <taxon>Bacteria</taxon>
        <taxon>Pseudomonadati</taxon>
        <taxon>Pseudomonadota</taxon>
        <taxon>Betaproteobacteria</taxon>
        <taxon>Burkholderiales</taxon>
        <taxon>Oxalobacteraceae</taxon>
        <taxon>Telluria group</taxon>
        <taxon>Pseudoduganella</taxon>
    </lineage>
</organism>
<evidence type="ECO:0000313" key="3">
    <source>
        <dbReference type="Proteomes" id="UP000199391"/>
    </source>
</evidence>
<dbReference type="PANTHER" id="PTHR38444">
    <property type="entry name" value="ENTEROBACTIN BIOSYNTHESIS PROTEIN YBDZ"/>
    <property type="match status" value="1"/>
</dbReference>
<name>A0A1I7LXK3_9BURK</name>
<sequence length="69" mass="7589">MSLDTINEVLHTVVVNQEGQYSIWPVSKELPLGWTSTGAPGTREACLAHIDQVWSDMRPLSLRTVPNAA</sequence>
<dbReference type="OrthoDB" id="7584480at2"/>
<dbReference type="GO" id="GO:0005829">
    <property type="term" value="C:cytosol"/>
    <property type="evidence" value="ECO:0007669"/>
    <property type="project" value="TreeGrafter"/>
</dbReference>
<feature type="domain" description="MbtH-like" evidence="1">
    <location>
        <begin position="1"/>
        <end position="52"/>
    </location>
</feature>
<dbReference type="EMBL" id="FPBO01000042">
    <property type="protein sequence ID" value="SFV14422.1"/>
    <property type="molecule type" value="Genomic_DNA"/>
</dbReference>
<dbReference type="SUPFAM" id="SSF160582">
    <property type="entry name" value="MbtH-like"/>
    <property type="match status" value="1"/>
</dbReference>
<dbReference type="RefSeq" id="WP_093559867.1">
    <property type="nucleotide sequence ID" value="NZ_FPBO01000042.1"/>
</dbReference>
<dbReference type="SMART" id="SM00923">
    <property type="entry name" value="MbtH"/>
    <property type="match status" value="1"/>
</dbReference>
<dbReference type="Proteomes" id="UP000199391">
    <property type="component" value="Unassembled WGS sequence"/>
</dbReference>
<dbReference type="InterPro" id="IPR005153">
    <property type="entry name" value="MbtH-like_dom"/>
</dbReference>
<dbReference type="InterPro" id="IPR038020">
    <property type="entry name" value="MbtH-like_sf"/>
</dbReference>
<dbReference type="Pfam" id="PF03621">
    <property type="entry name" value="MbtH"/>
    <property type="match status" value="1"/>
</dbReference>
<evidence type="ECO:0000313" key="2">
    <source>
        <dbReference type="EMBL" id="SFV14422.1"/>
    </source>
</evidence>
<protein>
    <submittedName>
        <fullName evidence="2">MbtH protein</fullName>
    </submittedName>
</protein>